<proteinExistence type="inferred from homology"/>
<dbReference type="EMBL" id="FYEW01000001">
    <property type="protein sequence ID" value="SNC61409.1"/>
    <property type="molecule type" value="Genomic_DNA"/>
</dbReference>
<comment type="similarity">
    <text evidence="6">Belongs to the methyltransferase superfamily. METTL16/RlmF family.</text>
</comment>
<evidence type="ECO:0000256" key="4">
    <source>
        <dbReference type="ARBA" id="ARBA00022679"/>
    </source>
</evidence>
<comment type="function">
    <text evidence="6">Specifically methylates the adenine in position 1618 of 23S rRNA.</text>
</comment>
<dbReference type="InterPro" id="IPR010286">
    <property type="entry name" value="METTL16/RlmF"/>
</dbReference>
<evidence type="ECO:0000313" key="8">
    <source>
        <dbReference type="Proteomes" id="UP000198131"/>
    </source>
</evidence>
<evidence type="ECO:0000256" key="1">
    <source>
        <dbReference type="ARBA" id="ARBA00022490"/>
    </source>
</evidence>
<dbReference type="HAMAP" id="MF_01848">
    <property type="entry name" value="23SrRNA_methyltr_F"/>
    <property type="match status" value="1"/>
</dbReference>
<evidence type="ECO:0000256" key="3">
    <source>
        <dbReference type="ARBA" id="ARBA00022603"/>
    </source>
</evidence>
<accession>A0A212T5W7</accession>
<evidence type="ECO:0000256" key="6">
    <source>
        <dbReference type="HAMAP-Rule" id="MF_01848"/>
    </source>
</evidence>
<comment type="subcellular location">
    <subcellularLocation>
        <location evidence="6">Cytoplasm</location>
    </subcellularLocation>
</comment>
<sequence length="312" mass="34546">MHPRNPHNARYDFPQLLSTSPELAAFVVPNPSGDSSIDFANPAAVKALNRALLKQFYGVAAWDVPAGYLCPPIPGRADYLHYAADLLAADHGGVVPRDKAVHVLDVGVGANCVYPIVGTHEYGWRFLGSEIDPVALKSSRTMVAANPSLTGRVDIRLQTHAAYVFDGIVKPREEFDLVMCNPPFHASAADAAAGSRRKGRNLGYAKSPEPVLNFGGQNTELWCEGGEEGFLRRFVEQSVPLAHRVLWFSILISKKETLRSAYYFLQKAGVEESSIRTIEMTQGQKTSRIVAWTFQDEEQRKAWALRRWKPVV</sequence>
<dbReference type="OrthoDB" id="1115728at2"/>
<keyword evidence="5 6" id="KW-0949">S-adenosyl-L-methionine</keyword>
<dbReference type="SUPFAM" id="SSF53335">
    <property type="entry name" value="S-adenosyl-L-methionine-dependent methyltransferases"/>
    <property type="match status" value="1"/>
</dbReference>
<keyword evidence="8" id="KW-1185">Reference proteome</keyword>
<evidence type="ECO:0000256" key="2">
    <source>
        <dbReference type="ARBA" id="ARBA00022552"/>
    </source>
</evidence>
<keyword evidence="1 6" id="KW-0963">Cytoplasm</keyword>
<dbReference type="RefSeq" id="WP_088841802.1">
    <property type="nucleotide sequence ID" value="NZ_FYEW01000001.1"/>
</dbReference>
<dbReference type="PANTHER" id="PTHR13393">
    <property type="entry name" value="SAM-DEPENDENT METHYLTRANSFERASE"/>
    <property type="match status" value="1"/>
</dbReference>
<evidence type="ECO:0000313" key="7">
    <source>
        <dbReference type="EMBL" id="SNC61409.1"/>
    </source>
</evidence>
<dbReference type="AlphaFoldDB" id="A0A212T5W7"/>
<dbReference type="GO" id="GO:0052907">
    <property type="term" value="F:23S rRNA (adenine(1618)-N(6))-methyltransferase activity"/>
    <property type="evidence" value="ECO:0007669"/>
    <property type="project" value="UniProtKB-EC"/>
</dbReference>
<comment type="catalytic activity">
    <reaction evidence="6">
        <text>adenosine(1618) in 23S rRNA + S-adenosyl-L-methionine = N(6)-methyladenosine(1618) in 23S rRNA + S-adenosyl-L-homocysteine + H(+)</text>
        <dbReference type="Rhea" id="RHEA:16497"/>
        <dbReference type="Rhea" id="RHEA-COMP:10229"/>
        <dbReference type="Rhea" id="RHEA-COMP:10231"/>
        <dbReference type="ChEBI" id="CHEBI:15378"/>
        <dbReference type="ChEBI" id="CHEBI:57856"/>
        <dbReference type="ChEBI" id="CHEBI:59789"/>
        <dbReference type="ChEBI" id="CHEBI:74411"/>
        <dbReference type="ChEBI" id="CHEBI:74449"/>
        <dbReference type="EC" id="2.1.1.181"/>
    </reaction>
</comment>
<dbReference type="GO" id="GO:0005737">
    <property type="term" value="C:cytoplasm"/>
    <property type="evidence" value="ECO:0007669"/>
    <property type="project" value="UniProtKB-SubCell"/>
</dbReference>
<keyword evidence="4 6" id="KW-0808">Transferase</keyword>
<protein>
    <recommendedName>
        <fullName evidence="6">Ribosomal RNA large subunit methyltransferase F</fullName>
        <ecNumber evidence="6">2.1.1.181</ecNumber>
    </recommendedName>
    <alternativeName>
        <fullName evidence="6">23S rRNA mA1618 methyltransferase</fullName>
    </alternativeName>
    <alternativeName>
        <fullName evidence="6">rRNA adenine N-6-methyltransferase</fullName>
    </alternativeName>
</protein>
<dbReference type="CDD" id="cd02440">
    <property type="entry name" value="AdoMet_MTases"/>
    <property type="match status" value="1"/>
</dbReference>
<organism evidence="7 8">
    <name type="scientific">Hymenobacter gelipurpurascens</name>
    <dbReference type="NCBI Taxonomy" id="89968"/>
    <lineage>
        <taxon>Bacteria</taxon>
        <taxon>Pseudomonadati</taxon>
        <taxon>Bacteroidota</taxon>
        <taxon>Cytophagia</taxon>
        <taxon>Cytophagales</taxon>
        <taxon>Hymenobacteraceae</taxon>
        <taxon>Hymenobacter</taxon>
    </lineage>
</organism>
<evidence type="ECO:0000256" key="5">
    <source>
        <dbReference type="ARBA" id="ARBA00022691"/>
    </source>
</evidence>
<keyword evidence="2 6" id="KW-0698">rRNA processing</keyword>
<dbReference type="NCBIfam" id="NF008725">
    <property type="entry name" value="PRK11727.1"/>
    <property type="match status" value="1"/>
</dbReference>
<dbReference type="PIRSF" id="PIRSF029038">
    <property type="entry name" value="Mtase_YbiN_prd"/>
    <property type="match status" value="1"/>
</dbReference>
<dbReference type="InterPro" id="IPR029063">
    <property type="entry name" value="SAM-dependent_MTases_sf"/>
</dbReference>
<dbReference type="Gene3D" id="3.40.50.150">
    <property type="entry name" value="Vaccinia Virus protein VP39"/>
    <property type="match status" value="1"/>
</dbReference>
<dbReference type="GO" id="GO:0070475">
    <property type="term" value="P:rRNA base methylation"/>
    <property type="evidence" value="ECO:0007669"/>
    <property type="project" value="TreeGrafter"/>
</dbReference>
<reference evidence="8" key="1">
    <citation type="submission" date="2017-06" db="EMBL/GenBank/DDBJ databases">
        <authorList>
            <person name="Varghese N."/>
            <person name="Submissions S."/>
        </authorList>
    </citation>
    <scope>NUCLEOTIDE SEQUENCE [LARGE SCALE GENOMIC DNA]</scope>
    <source>
        <strain evidence="8">DSM 11116</strain>
    </source>
</reference>
<dbReference type="EC" id="2.1.1.181" evidence="6"/>
<dbReference type="InterPro" id="IPR016909">
    <property type="entry name" value="rRNA_lsu_MeTfrase_F"/>
</dbReference>
<dbReference type="PANTHER" id="PTHR13393:SF0">
    <property type="entry name" value="RNA N6-ADENOSINE-METHYLTRANSFERASE METTL16"/>
    <property type="match status" value="1"/>
</dbReference>
<name>A0A212T5W7_9BACT</name>
<dbReference type="Proteomes" id="UP000198131">
    <property type="component" value="Unassembled WGS sequence"/>
</dbReference>
<keyword evidence="3 6" id="KW-0489">Methyltransferase</keyword>
<gene>
    <name evidence="6" type="primary">rlmF</name>
    <name evidence="7" type="ORF">SAMN06265337_0463</name>
</gene>
<dbReference type="Pfam" id="PF05971">
    <property type="entry name" value="Methyltransf_10"/>
    <property type="match status" value="1"/>
</dbReference>